<organism evidence="1 2">
    <name type="scientific">Favolaschia claudopus</name>
    <dbReference type="NCBI Taxonomy" id="2862362"/>
    <lineage>
        <taxon>Eukaryota</taxon>
        <taxon>Fungi</taxon>
        <taxon>Dikarya</taxon>
        <taxon>Basidiomycota</taxon>
        <taxon>Agaricomycotina</taxon>
        <taxon>Agaricomycetes</taxon>
        <taxon>Agaricomycetidae</taxon>
        <taxon>Agaricales</taxon>
        <taxon>Marasmiineae</taxon>
        <taxon>Mycenaceae</taxon>
        <taxon>Favolaschia</taxon>
    </lineage>
</organism>
<sequence>MDSYHRLLSCLHSPLPSVLASATCSRRLNTSAADVLAGPGQETRWAFTPTLVKKWTDLEKLLISVLDCLSFQASDYKPKPYCPKASSPTLAASRSRDAFMPLFASVAMHFVLLDGSLQRDTWRSELIRKARLQCRLVDSLDEAVELVLQCPAGMIIDTSEGGMVQELGWLFSLLLNGEAKIHVPVYFFLGEDSQSAANRASWLESYSLMRHIAAYVQSDVGSLANLPPSPVKMIEYVYIKSTFRRWGVLPNPLPGSRRARASAPACGALQRPERGTELCRILRSTGEAECGNHTLWL</sequence>
<accession>A0AAW0BKT1</accession>
<dbReference type="AlphaFoldDB" id="A0AAW0BKT1"/>
<comment type="caution">
    <text evidence="1">The sequence shown here is derived from an EMBL/GenBank/DDBJ whole genome shotgun (WGS) entry which is preliminary data.</text>
</comment>
<keyword evidence="2" id="KW-1185">Reference proteome</keyword>
<evidence type="ECO:0000313" key="2">
    <source>
        <dbReference type="Proteomes" id="UP001362999"/>
    </source>
</evidence>
<protein>
    <submittedName>
        <fullName evidence="1">Uncharacterized protein</fullName>
    </submittedName>
</protein>
<proteinExistence type="predicted"/>
<dbReference type="EMBL" id="JAWWNJ010000030">
    <property type="protein sequence ID" value="KAK7027072.1"/>
    <property type="molecule type" value="Genomic_DNA"/>
</dbReference>
<name>A0AAW0BKT1_9AGAR</name>
<gene>
    <name evidence="1" type="ORF">R3P38DRAFT_3191360</name>
</gene>
<reference evidence="1 2" key="1">
    <citation type="journal article" date="2024" name="J Genomics">
        <title>Draft genome sequencing and assembly of Favolaschia claudopus CIRM-BRFM 2984 isolated from oak limbs.</title>
        <authorList>
            <person name="Navarro D."/>
            <person name="Drula E."/>
            <person name="Chaduli D."/>
            <person name="Cazenave R."/>
            <person name="Ahrendt S."/>
            <person name="Wang J."/>
            <person name="Lipzen A."/>
            <person name="Daum C."/>
            <person name="Barry K."/>
            <person name="Grigoriev I.V."/>
            <person name="Favel A."/>
            <person name="Rosso M.N."/>
            <person name="Martin F."/>
        </authorList>
    </citation>
    <scope>NUCLEOTIDE SEQUENCE [LARGE SCALE GENOMIC DNA]</scope>
    <source>
        <strain evidence="1 2">CIRM-BRFM 2984</strain>
    </source>
</reference>
<evidence type="ECO:0000313" key="1">
    <source>
        <dbReference type="EMBL" id="KAK7027072.1"/>
    </source>
</evidence>
<dbReference type="Proteomes" id="UP001362999">
    <property type="component" value="Unassembled WGS sequence"/>
</dbReference>